<dbReference type="GO" id="GO:0045892">
    <property type="term" value="P:negative regulation of DNA-templated transcription"/>
    <property type="evidence" value="ECO:0007669"/>
    <property type="project" value="TreeGrafter"/>
</dbReference>
<dbReference type="AlphaFoldDB" id="A0A1I6L0V0"/>
<dbReference type="InterPro" id="IPR036388">
    <property type="entry name" value="WH-like_DNA-bd_sf"/>
</dbReference>
<dbReference type="SUPFAM" id="SSF46785">
    <property type="entry name" value="Winged helix' DNA-binding domain"/>
    <property type="match status" value="1"/>
</dbReference>
<dbReference type="GO" id="GO:0003700">
    <property type="term" value="F:DNA-binding transcription factor activity"/>
    <property type="evidence" value="ECO:0007669"/>
    <property type="project" value="InterPro"/>
</dbReference>
<keyword evidence="2 6" id="KW-0238">DNA-binding</keyword>
<reference evidence="6 7" key="1">
    <citation type="submission" date="2016-10" db="EMBL/GenBank/DDBJ databases">
        <authorList>
            <person name="de Groot N.N."/>
        </authorList>
    </citation>
    <scope>NUCLEOTIDE SEQUENCE [LARGE SCALE GENOMIC DNA]</scope>
    <source>
        <strain evidence="6 7">CGMCC 1.10457</strain>
    </source>
</reference>
<evidence type="ECO:0000313" key="7">
    <source>
        <dbReference type="Proteomes" id="UP000199062"/>
    </source>
</evidence>
<dbReference type="CDD" id="cd00090">
    <property type="entry name" value="HTH_ARSR"/>
    <property type="match status" value="1"/>
</dbReference>
<dbReference type="InterPro" id="IPR014757">
    <property type="entry name" value="Tscrpt_reg_IclR_C"/>
</dbReference>
<keyword evidence="1" id="KW-0805">Transcription regulation</keyword>
<dbReference type="RefSeq" id="WP_089815998.1">
    <property type="nucleotide sequence ID" value="NZ_FOZK01000002.1"/>
</dbReference>
<feature type="domain" description="IclR-ED" evidence="5">
    <location>
        <begin position="66"/>
        <end position="242"/>
    </location>
</feature>
<protein>
    <submittedName>
        <fullName evidence="6">DNA-binding transcriptional regulator, IclR family</fullName>
    </submittedName>
</protein>
<sequence length="244" mass="26425">MPSNRVMATETAVEILESLANLESAGVTELADAVDGSKGNVHKHLKTLEAANFVCERNGRYELGLRFLEFATAAKWNERIYRVSRHPVAQLANNTGTTATLVVPEGFDGVYLHTASQSGKAAKKPVEGRRAPLDELTTGLAILSQYSPDRQEEAMSALSLADAEAMDLRDQLDRIQQRGIVVQSDDSEMAAMAAPITVEDGRPVGAIGLWQRESDGGNKRVESDFEKLVRNAAGTVSNRLSLSE</sequence>
<evidence type="ECO:0000256" key="1">
    <source>
        <dbReference type="ARBA" id="ARBA00023015"/>
    </source>
</evidence>
<accession>A0A1I6L0V0</accession>
<evidence type="ECO:0000259" key="5">
    <source>
        <dbReference type="PROSITE" id="PS51078"/>
    </source>
</evidence>
<evidence type="ECO:0000256" key="2">
    <source>
        <dbReference type="ARBA" id="ARBA00023125"/>
    </source>
</evidence>
<name>A0A1I6L0V0_9EURY</name>
<dbReference type="InterPro" id="IPR036390">
    <property type="entry name" value="WH_DNA-bd_sf"/>
</dbReference>
<dbReference type="Gene3D" id="1.10.10.10">
    <property type="entry name" value="Winged helix-like DNA-binding domain superfamily/Winged helix DNA-binding domain"/>
    <property type="match status" value="1"/>
</dbReference>
<evidence type="ECO:0000313" key="6">
    <source>
        <dbReference type="EMBL" id="SFR97085.1"/>
    </source>
</evidence>
<dbReference type="GO" id="GO:0003677">
    <property type="term" value="F:DNA binding"/>
    <property type="evidence" value="ECO:0007669"/>
    <property type="project" value="UniProtKB-KW"/>
</dbReference>
<dbReference type="InterPro" id="IPR011991">
    <property type="entry name" value="ArsR-like_HTH"/>
</dbReference>
<dbReference type="Pfam" id="PF01614">
    <property type="entry name" value="IclR_C"/>
    <property type="match status" value="1"/>
</dbReference>
<dbReference type="InterPro" id="IPR005471">
    <property type="entry name" value="Tscrpt_reg_IclR_N"/>
</dbReference>
<dbReference type="Proteomes" id="UP000199062">
    <property type="component" value="Unassembled WGS sequence"/>
</dbReference>
<dbReference type="Pfam" id="PF01022">
    <property type="entry name" value="HTH_5"/>
    <property type="match status" value="1"/>
</dbReference>
<dbReference type="OrthoDB" id="14763at2157"/>
<dbReference type="SUPFAM" id="SSF55781">
    <property type="entry name" value="GAF domain-like"/>
    <property type="match status" value="1"/>
</dbReference>
<evidence type="ECO:0000256" key="3">
    <source>
        <dbReference type="ARBA" id="ARBA00023163"/>
    </source>
</evidence>
<dbReference type="InterPro" id="IPR050707">
    <property type="entry name" value="HTH_MetabolicPath_Reg"/>
</dbReference>
<dbReference type="EMBL" id="FOZK01000002">
    <property type="protein sequence ID" value="SFR97085.1"/>
    <property type="molecule type" value="Genomic_DNA"/>
</dbReference>
<organism evidence="6 7">
    <name type="scientific">Halomicrobium zhouii</name>
    <dbReference type="NCBI Taxonomy" id="767519"/>
    <lineage>
        <taxon>Archaea</taxon>
        <taxon>Methanobacteriati</taxon>
        <taxon>Methanobacteriota</taxon>
        <taxon>Stenosarchaea group</taxon>
        <taxon>Halobacteria</taxon>
        <taxon>Halobacteriales</taxon>
        <taxon>Haloarculaceae</taxon>
        <taxon>Halomicrobium</taxon>
    </lineage>
</organism>
<evidence type="ECO:0000259" key="4">
    <source>
        <dbReference type="PROSITE" id="PS51077"/>
    </source>
</evidence>
<proteinExistence type="predicted"/>
<feature type="domain" description="HTH iclR-type" evidence="4">
    <location>
        <begin position="6"/>
        <end position="65"/>
    </location>
</feature>
<dbReference type="InterPro" id="IPR029016">
    <property type="entry name" value="GAF-like_dom_sf"/>
</dbReference>
<dbReference type="PROSITE" id="PS51078">
    <property type="entry name" value="ICLR_ED"/>
    <property type="match status" value="1"/>
</dbReference>
<dbReference type="InterPro" id="IPR001845">
    <property type="entry name" value="HTH_ArsR_DNA-bd_dom"/>
</dbReference>
<dbReference type="Gene3D" id="3.30.450.40">
    <property type="match status" value="1"/>
</dbReference>
<keyword evidence="7" id="KW-1185">Reference proteome</keyword>
<dbReference type="SMART" id="SM00418">
    <property type="entry name" value="HTH_ARSR"/>
    <property type="match status" value="1"/>
</dbReference>
<dbReference type="PANTHER" id="PTHR30136">
    <property type="entry name" value="HELIX-TURN-HELIX TRANSCRIPTIONAL REGULATOR, ICLR FAMILY"/>
    <property type="match status" value="1"/>
</dbReference>
<dbReference type="PROSITE" id="PS51077">
    <property type="entry name" value="HTH_ICLR"/>
    <property type="match status" value="1"/>
</dbReference>
<dbReference type="SMART" id="SM00346">
    <property type="entry name" value="HTH_ICLR"/>
    <property type="match status" value="1"/>
</dbReference>
<gene>
    <name evidence="6" type="ORF">SAMN05216559_1773</name>
</gene>
<keyword evidence="3" id="KW-0804">Transcription</keyword>
<dbReference type="PANTHER" id="PTHR30136:SF24">
    <property type="entry name" value="HTH-TYPE TRANSCRIPTIONAL REPRESSOR ALLR"/>
    <property type="match status" value="1"/>
</dbReference>